<accession>T0Y2X0</accession>
<dbReference type="Gene3D" id="2.60.40.10">
    <property type="entry name" value="Immunoglobulins"/>
    <property type="match status" value="1"/>
</dbReference>
<feature type="domain" description="Quinohemoprotein amine dehydrogenase alpha subunit" evidence="1">
    <location>
        <begin position="51"/>
        <end position="180"/>
    </location>
</feature>
<feature type="non-terminal residue" evidence="2">
    <location>
        <position position="1"/>
    </location>
</feature>
<organism evidence="2">
    <name type="scientific">mine drainage metagenome</name>
    <dbReference type="NCBI Taxonomy" id="410659"/>
    <lineage>
        <taxon>unclassified sequences</taxon>
        <taxon>metagenomes</taxon>
        <taxon>ecological metagenomes</taxon>
    </lineage>
</organism>
<protein>
    <submittedName>
        <fullName evidence="2">Quinohemoprotein amine dehydrogenase 60 kDa subunit</fullName>
    </submittedName>
</protein>
<dbReference type="InterPro" id="IPR014756">
    <property type="entry name" value="Ig_E-set"/>
</dbReference>
<dbReference type="InterPro" id="IPR015184">
    <property type="entry name" value="QH-AmDH_asu_dom_IV"/>
</dbReference>
<name>T0Y2X0_9ZZZZ</name>
<proteinExistence type="predicted"/>
<dbReference type="InterPro" id="IPR013783">
    <property type="entry name" value="Ig-like_fold"/>
</dbReference>
<evidence type="ECO:0000313" key="2">
    <source>
        <dbReference type="EMBL" id="EQD26322.1"/>
    </source>
</evidence>
<reference evidence="2" key="2">
    <citation type="journal article" date="2014" name="ISME J.">
        <title>Microbial stratification in low pH oxic and suboxic macroscopic growths along an acid mine drainage.</title>
        <authorList>
            <person name="Mendez-Garcia C."/>
            <person name="Mesa V."/>
            <person name="Sprenger R.R."/>
            <person name="Richter M."/>
            <person name="Diez M.S."/>
            <person name="Solano J."/>
            <person name="Bargiela R."/>
            <person name="Golyshina O.V."/>
            <person name="Manteca A."/>
            <person name="Ramos J.L."/>
            <person name="Gallego J.R."/>
            <person name="Llorente I."/>
            <person name="Martins Dos Santos V.A."/>
            <person name="Jensen O.N."/>
            <person name="Pelaez A.I."/>
            <person name="Sanchez J."/>
            <person name="Ferrer M."/>
        </authorList>
    </citation>
    <scope>NUCLEOTIDE SEQUENCE</scope>
</reference>
<gene>
    <name evidence="2" type="ORF">B2A_15690</name>
</gene>
<dbReference type="EMBL" id="AUZZ01011405">
    <property type="protein sequence ID" value="EQD26322.1"/>
    <property type="molecule type" value="Genomic_DNA"/>
</dbReference>
<evidence type="ECO:0000259" key="1">
    <source>
        <dbReference type="Pfam" id="PF09100"/>
    </source>
</evidence>
<reference evidence="2" key="1">
    <citation type="submission" date="2013-08" db="EMBL/GenBank/DDBJ databases">
        <authorList>
            <person name="Mendez C."/>
            <person name="Richter M."/>
            <person name="Ferrer M."/>
            <person name="Sanchez J."/>
        </authorList>
    </citation>
    <scope>NUCLEOTIDE SEQUENCE</scope>
</reference>
<comment type="caution">
    <text evidence="2">The sequence shown here is derived from an EMBL/GenBank/DDBJ whole genome shotgun (WGS) entry which is preliminary data.</text>
</comment>
<sequence>GTKTRIVARRPYGLILSVRVNAHAAPGYRTVRVGGAWRSDLLAVYRRVQRLQVEPAFAIARLGGGTLAPVDAQFQAIGYTNVVGAHGKVSAVRLGTMSVTWSVEPFNAEAAKREDVRFAGTLNQDGLFLPAEGGPDPKRQFSADNTGDLYVVATRKTGKTAVVGKAHLIVTVQRWIHPPIY</sequence>
<dbReference type="SUPFAM" id="SSF81296">
    <property type="entry name" value="E set domains"/>
    <property type="match status" value="1"/>
</dbReference>
<dbReference type="Pfam" id="PF09100">
    <property type="entry name" value="Qn_am_d_aIV"/>
    <property type="match status" value="1"/>
</dbReference>
<dbReference type="AlphaFoldDB" id="T0Y2X0"/>